<proteinExistence type="inferred from homology"/>
<keyword evidence="4 8" id="KW-0378">Hydrolase</keyword>
<dbReference type="RefSeq" id="WP_250096410.1">
    <property type="nucleotide sequence ID" value="NZ_JAKRYL010000009.1"/>
</dbReference>
<dbReference type="PRINTS" id="PR00134">
    <property type="entry name" value="GLHYDRLASE10"/>
</dbReference>
<comment type="caution">
    <text evidence="11">The sequence shown here is derived from an EMBL/GenBank/DDBJ whole genome shotgun (WGS) entry which is preliminary data.</text>
</comment>
<gene>
    <name evidence="11" type="ORF">MF646_10290</name>
</gene>
<dbReference type="InterPro" id="IPR001000">
    <property type="entry name" value="GH10_dom"/>
</dbReference>
<dbReference type="GO" id="GO:0031176">
    <property type="term" value="F:endo-1,4-beta-xylanase activity"/>
    <property type="evidence" value="ECO:0007669"/>
    <property type="project" value="UniProtKB-EC"/>
</dbReference>
<feature type="domain" description="GH10" evidence="10">
    <location>
        <begin position="92"/>
        <end position="492"/>
    </location>
</feature>
<sequence length="599" mass="68184">MKKLFFICLMAALLAGTFTMQALANTDDTALQTVIDEFEALDENVYTPATYRLAKMEYDKVKELMESQNATPDEINDAINAFNKRIAALRVRNGSESLWKTYEDYFEIGNIYSSRGNLDPSNTRGLLTSTHFNALTAENHMKPSLLSSGDAGQEGTFNIYEGSNHISDQLVREAQENGIVVHGHVLVWHSQSPNWVNGGTSGNYTREKARENMERYIKTVVEHFDTNYPGVVTTWDVVNEAFIDEVPSIPEGANWKDYLREGNQSGWYKSYSNGMVEGEDPSDYIYDAFVFARKYTDAKLFYNDFNMYEDGKSKLTAMMVKELNKRYKNEYPNDPRQLIEGVGMQSHNYIMDTPPSSVENGILNLLDAGVDLIISELDLFGWFPWNAEPTGSSSGYMDLRDRGIEHIIGATGTEEQRNYWIDRGITNGSEIEVIQAEVYAEYFRIYKNYAASIDRVTFWGLNDSQSWRRGHNPLLWNSDFSPKDAFYAVSDPEGYLGVDPYYVKPVPASKVAEIILDYNDMKPAYRNGRNGGNFISDVARLMGPKTYFNNEPHSIKAEELELSNRAYRKAVFNFLKSHPGMEDKILIMPPDTFFINSKK</sequence>
<accession>A0A9X2CSJ7</accession>
<dbReference type="GO" id="GO:0045493">
    <property type="term" value="P:xylan catabolic process"/>
    <property type="evidence" value="ECO:0007669"/>
    <property type="project" value="UniProtKB-KW"/>
</dbReference>
<evidence type="ECO:0000256" key="7">
    <source>
        <dbReference type="ARBA" id="ARBA00023326"/>
    </source>
</evidence>
<dbReference type="SMART" id="SM00633">
    <property type="entry name" value="Glyco_10"/>
    <property type="match status" value="1"/>
</dbReference>
<evidence type="ECO:0000256" key="8">
    <source>
        <dbReference type="RuleBase" id="RU361174"/>
    </source>
</evidence>
<dbReference type="AlphaFoldDB" id="A0A9X2CSJ7"/>
<dbReference type="SUPFAM" id="SSF51445">
    <property type="entry name" value="(Trans)glycosidases"/>
    <property type="match status" value="1"/>
</dbReference>
<feature type="signal peptide" evidence="9">
    <location>
        <begin position="1"/>
        <end position="24"/>
    </location>
</feature>
<dbReference type="InterPro" id="IPR017853">
    <property type="entry name" value="GH"/>
</dbReference>
<dbReference type="EC" id="3.2.1.8" evidence="8"/>
<dbReference type="Gene3D" id="3.20.20.80">
    <property type="entry name" value="Glycosidases"/>
    <property type="match status" value="1"/>
</dbReference>
<evidence type="ECO:0000313" key="12">
    <source>
        <dbReference type="Proteomes" id="UP001139150"/>
    </source>
</evidence>
<evidence type="ECO:0000256" key="3">
    <source>
        <dbReference type="ARBA" id="ARBA00022651"/>
    </source>
</evidence>
<keyword evidence="6 8" id="KW-0326">Glycosidase</keyword>
<evidence type="ECO:0000256" key="4">
    <source>
        <dbReference type="ARBA" id="ARBA00022801"/>
    </source>
</evidence>
<protein>
    <recommendedName>
        <fullName evidence="8">Beta-xylanase</fullName>
        <ecNumber evidence="8">3.2.1.8</ecNumber>
    </recommendedName>
</protein>
<feature type="chain" id="PRO_5040782085" description="Beta-xylanase" evidence="9">
    <location>
        <begin position="25"/>
        <end position="599"/>
    </location>
</feature>
<reference evidence="11" key="1">
    <citation type="submission" date="2022-02" db="EMBL/GenBank/DDBJ databases">
        <title>Halalkalibacter sp. nov. isolated from Lonar Lake, India.</title>
        <authorList>
            <person name="Joshi A."/>
            <person name="Thite S."/>
            <person name="Lodha T."/>
        </authorList>
    </citation>
    <scope>NUCLEOTIDE SEQUENCE</scope>
    <source>
        <strain evidence="11">MEB205</strain>
    </source>
</reference>
<evidence type="ECO:0000313" key="11">
    <source>
        <dbReference type="EMBL" id="MCL7747506.1"/>
    </source>
</evidence>
<dbReference type="Proteomes" id="UP001139150">
    <property type="component" value="Unassembled WGS sequence"/>
</dbReference>
<keyword evidence="9" id="KW-0732">Signal</keyword>
<dbReference type="Pfam" id="PF00331">
    <property type="entry name" value="Glyco_hydro_10"/>
    <property type="match status" value="1"/>
</dbReference>
<dbReference type="EMBL" id="JAKRYL010000009">
    <property type="protein sequence ID" value="MCL7747506.1"/>
    <property type="molecule type" value="Genomic_DNA"/>
</dbReference>
<comment type="similarity">
    <text evidence="8">Belongs to the glycosyl hydrolase 10 (cellulase F) family.</text>
</comment>
<dbReference type="PANTHER" id="PTHR31490:SF90">
    <property type="entry name" value="ENDO-1,4-BETA-XYLANASE A"/>
    <property type="match status" value="1"/>
</dbReference>
<comment type="pathway">
    <text evidence="2">Glycan degradation; xylan degradation.</text>
</comment>
<name>A0A9X2CSJ7_9BACI</name>
<keyword evidence="5 8" id="KW-0119">Carbohydrate metabolism</keyword>
<dbReference type="PROSITE" id="PS51760">
    <property type="entry name" value="GH10_2"/>
    <property type="match status" value="1"/>
</dbReference>
<dbReference type="PANTHER" id="PTHR31490">
    <property type="entry name" value="GLYCOSYL HYDROLASE"/>
    <property type="match status" value="1"/>
</dbReference>
<evidence type="ECO:0000256" key="5">
    <source>
        <dbReference type="ARBA" id="ARBA00023277"/>
    </source>
</evidence>
<keyword evidence="7 8" id="KW-0624">Polysaccharide degradation</keyword>
<comment type="catalytic activity">
    <reaction evidence="1 8">
        <text>Endohydrolysis of (1-&gt;4)-beta-D-xylosidic linkages in xylans.</text>
        <dbReference type="EC" id="3.2.1.8"/>
    </reaction>
</comment>
<evidence type="ECO:0000256" key="6">
    <source>
        <dbReference type="ARBA" id="ARBA00023295"/>
    </source>
</evidence>
<dbReference type="InterPro" id="IPR044846">
    <property type="entry name" value="GH10"/>
</dbReference>
<evidence type="ECO:0000256" key="1">
    <source>
        <dbReference type="ARBA" id="ARBA00000681"/>
    </source>
</evidence>
<evidence type="ECO:0000256" key="2">
    <source>
        <dbReference type="ARBA" id="ARBA00004851"/>
    </source>
</evidence>
<evidence type="ECO:0000259" key="10">
    <source>
        <dbReference type="PROSITE" id="PS51760"/>
    </source>
</evidence>
<keyword evidence="3" id="KW-0858">Xylan degradation</keyword>
<keyword evidence="12" id="KW-1185">Reference proteome</keyword>
<evidence type="ECO:0000256" key="9">
    <source>
        <dbReference type="SAM" id="SignalP"/>
    </source>
</evidence>
<organism evidence="11 12">
    <name type="scientific">Halalkalibacter alkaliphilus</name>
    <dbReference type="NCBI Taxonomy" id="2917993"/>
    <lineage>
        <taxon>Bacteria</taxon>
        <taxon>Bacillati</taxon>
        <taxon>Bacillota</taxon>
        <taxon>Bacilli</taxon>
        <taxon>Bacillales</taxon>
        <taxon>Bacillaceae</taxon>
        <taxon>Halalkalibacter</taxon>
    </lineage>
</organism>